<proteinExistence type="inferred from homology"/>
<gene>
    <name evidence="4" type="primary">ndel1a</name>
    <name evidence="4" type="ORF">FJT64_012298</name>
</gene>
<evidence type="ECO:0000313" key="5">
    <source>
        <dbReference type="Proteomes" id="UP000440578"/>
    </source>
</evidence>
<dbReference type="GO" id="GO:0000776">
    <property type="term" value="C:kinetochore"/>
    <property type="evidence" value="ECO:0007669"/>
    <property type="project" value="TreeGrafter"/>
</dbReference>
<dbReference type="Proteomes" id="UP000440578">
    <property type="component" value="Unassembled WGS sequence"/>
</dbReference>
<sequence length="84" mass="9669">MGDMSPEFATKDEEIAFWKGLAQDLKIRLAESRDELDEFQENSRELEAELEAQLEQQEARVKELTARLARVQTENDQIKVACQG</sequence>
<accession>A0A6A4V4B9</accession>
<dbReference type="EMBL" id="VIIS01002028">
    <property type="protein sequence ID" value="KAF0289486.1"/>
    <property type="molecule type" value="Genomic_DNA"/>
</dbReference>
<organism evidence="4 5">
    <name type="scientific">Amphibalanus amphitrite</name>
    <name type="common">Striped barnacle</name>
    <name type="synonym">Balanus amphitrite</name>
    <dbReference type="NCBI Taxonomy" id="1232801"/>
    <lineage>
        <taxon>Eukaryota</taxon>
        <taxon>Metazoa</taxon>
        <taxon>Ecdysozoa</taxon>
        <taxon>Arthropoda</taxon>
        <taxon>Crustacea</taxon>
        <taxon>Multicrustacea</taxon>
        <taxon>Cirripedia</taxon>
        <taxon>Thoracica</taxon>
        <taxon>Thoracicalcarea</taxon>
        <taxon>Balanomorpha</taxon>
        <taxon>Balanoidea</taxon>
        <taxon>Balanidae</taxon>
        <taxon>Amphibalaninae</taxon>
        <taxon>Amphibalanus</taxon>
    </lineage>
</organism>
<dbReference type="GO" id="GO:0007100">
    <property type="term" value="P:mitotic centrosome separation"/>
    <property type="evidence" value="ECO:0007669"/>
    <property type="project" value="TreeGrafter"/>
</dbReference>
<evidence type="ECO:0000256" key="2">
    <source>
        <dbReference type="ARBA" id="ARBA00023054"/>
    </source>
</evidence>
<dbReference type="PANTHER" id="PTHR10921">
    <property type="entry name" value="NUCLEAR DISTRIBUTION PROTEIN NUDE HOMOLOG 1"/>
    <property type="match status" value="1"/>
</dbReference>
<comment type="similarity">
    <text evidence="1">Belongs to the nudE family.</text>
</comment>
<dbReference type="GO" id="GO:0005871">
    <property type="term" value="C:kinesin complex"/>
    <property type="evidence" value="ECO:0007669"/>
    <property type="project" value="TreeGrafter"/>
</dbReference>
<dbReference type="GO" id="GO:0005813">
    <property type="term" value="C:centrosome"/>
    <property type="evidence" value="ECO:0007669"/>
    <property type="project" value="TreeGrafter"/>
</dbReference>
<dbReference type="GO" id="GO:0007020">
    <property type="term" value="P:microtubule nucleation"/>
    <property type="evidence" value="ECO:0007669"/>
    <property type="project" value="TreeGrafter"/>
</dbReference>
<evidence type="ECO:0000256" key="1">
    <source>
        <dbReference type="ARBA" id="ARBA00007429"/>
    </source>
</evidence>
<name>A0A6A4V4B9_AMPAM</name>
<dbReference type="OrthoDB" id="5877028at2759"/>
<dbReference type="GO" id="GO:0008017">
    <property type="term" value="F:microtubule binding"/>
    <property type="evidence" value="ECO:0007669"/>
    <property type="project" value="InterPro"/>
</dbReference>
<dbReference type="GO" id="GO:0007059">
    <property type="term" value="P:chromosome segregation"/>
    <property type="evidence" value="ECO:0007669"/>
    <property type="project" value="TreeGrafter"/>
</dbReference>
<evidence type="ECO:0000313" key="4">
    <source>
        <dbReference type="EMBL" id="KAF0289486.1"/>
    </source>
</evidence>
<evidence type="ECO:0000256" key="3">
    <source>
        <dbReference type="SAM" id="Coils"/>
    </source>
</evidence>
<reference evidence="4 5" key="1">
    <citation type="submission" date="2019-07" db="EMBL/GenBank/DDBJ databases">
        <title>Draft genome assembly of a fouling barnacle, Amphibalanus amphitrite (Darwin, 1854): The first reference genome for Thecostraca.</title>
        <authorList>
            <person name="Kim W."/>
        </authorList>
    </citation>
    <scope>NUCLEOTIDE SEQUENCE [LARGE SCALE GENOMIC DNA]</scope>
    <source>
        <strain evidence="4">SNU_AA5</strain>
        <tissue evidence="4">Soma without cirri and trophi</tissue>
    </source>
</reference>
<dbReference type="PANTHER" id="PTHR10921:SF1">
    <property type="entry name" value="NUCLEAR DISTRIBUTION PROTEIN NUDE HOMOLOG"/>
    <property type="match status" value="1"/>
</dbReference>
<protein>
    <submittedName>
        <fullName evidence="4">Nuclear distribution protein nudE-like 1-A</fullName>
    </submittedName>
</protein>
<dbReference type="AlphaFoldDB" id="A0A6A4V4B9"/>
<dbReference type="GO" id="GO:0051642">
    <property type="term" value="P:centrosome localization"/>
    <property type="evidence" value="ECO:0007669"/>
    <property type="project" value="TreeGrafter"/>
</dbReference>
<dbReference type="GO" id="GO:0047496">
    <property type="term" value="P:vesicle transport along microtubule"/>
    <property type="evidence" value="ECO:0007669"/>
    <property type="project" value="TreeGrafter"/>
</dbReference>
<keyword evidence="2 3" id="KW-0175">Coiled coil</keyword>
<dbReference type="GO" id="GO:0000132">
    <property type="term" value="P:establishment of mitotic spindle orientation"/>
    <property type="evidence" value="ECO:0007669"/>
    <property type="project" value="TreeGrafter"/>
</dbReference>
<feature type="coiled-coil region" evidence="3">
    <location>
        <begin position="22"/>
        <end position="81"/>
    </location>
</feature>
<comment type="caution">
    <text evidence="4">The sequence shown here is derived from an EMBL/GenBank/DDBJ whole genome shotgun (WGS) entry which is preliminary data.</text>
</comment>
<dbReference type="InterPro" id="IPR033494">
    <property type="entry name" value="NUDE"/>
</dbReference>
<keyword evidence="5" id="KW-1185">Reference proteome</keyword>